<comment type="caution">
    <text evidence="1">The sequence shown here is derived from an EMBL/GenBank/DDBJ whole genome shotgun (WGS) entry which is preliminary data.</text>
</comment>
<reference evidence="1" key="1">
    <citation type="journal article" date="2014" name="Front. Microbiol.">
        <title>High frequency of phylogenetically diverse reductive dehalogenase-homologous genes in deep subseafloor sedimentary metagenomes.</title>
        <authorList>
            <person name="Kawai M."/>
            <person name="Futagami T."/>
            <person name="Toyoda A."/>
            <person name="Takaki Y."/>
            <person name="Nishi S."/>
            <person name="Hori S."/>
            <person name="Arai W."/>
            <person name="Tsubouchi T."/>
            <person name="Morono Y."/>
            <person name="Uchiyama I."/>
            <person name="Ito T."/>
            <person name="Fujiyama A."/>
            <person name="Inagaki F."/>
            <person name="Takami H."/>
        </authorList>
    </citation>
    <scope>NUCLEOTIDE SEQUENCE</scope>
    <source>
        <strain evidence="1">Expedition CK06-06</strain>
    </source>
</reference>
<proteinExistence type="predicted"/>
<dbReference type="EMBL" id="BART01031920">
    <property type="protein sequence ID" value="GAH18050.1"/>
    <property type="molecule type" value="Genomic_DNA"/>
</dbReference>
<protein>
    <submittedName>
        <fullName evidence="1">Uncharacterized protein</fullName>
    </submittedName>
</protein>
<accession>X1ECI0</accession>
<gene>
    <name evidence="1" type="ORF">S01H4_55329</name>
</gene>
<feature type="non-terminal residue" evidence="1">
    <location>
        <position position="1"/>
    </location>
</feature>
<organism evidence="1">
    <name type="scientific">marine sediment metagenome</name>
    <dbReference type="NCBI Taxonomy" id="412755"/>
    <lineage>
        <taxon>unclassified sequences</taxon>
        <taxon>metagenomes</taxon>
        <taxon>ecological metagenomes</taxon>
    </lineage>
</organism>
<evidence type="ECO:0000313" key="1">
    <source>
        <dbReference type="EMBL" id="GAH18050.1"/>
    </source>
</evidence>
<dbReference type="AlphaFoldDB" id="X1ECI0"/>
<name>X1ECI0_9ZZZZ</name>
<sequence>TEPDSDKEKLLFQEIWCPLAELYKDKITTPNPEGKK</sequence>